<reference evidence="1 2" key="1">
    <citation type="submission" date="2015-02" db="EMBL/GenBank/DDBJ databases">
        <authorList>
            <person name="Ju K.-S."/>
            <person name="Doroghazi J.R."/>
            <person name="Metcalf W."/>
        </authorList>
    </citation>
    <scope>NUCLEOTIDE SEQUENCE [LARGE SCALE GENOMIC DNA]</scope>
    <source>
        <strain evidence="1 2">NRRL ISP-5550</strain>
    </source>
</reference>
<protein>
    <submittedName>
        <fullName evidence="1">Uncharacterized protein</fullName>
    </submittedName>
</protein>
<proteinExistence type="predicted"/>
<dbReference type="AlphaFoldDB" id="A0A0F4JJX6"/>
<dbReference type="RefSeq" id="WP_045947349.1">
    <property type="nucleotide sequence ID" value="NZ_JZWV01000274.1"/>
</dbReference>
<accession>A0A0F4JJX6</accession>
<organism evidence="1 2">
    <name type="scientific">Streptomyces katrae</name>
    <dbReference type="NCBI Taxonomy" id="68223"/>
    <lineage>
        <taxon>Bacteria</taxon>
        <taxon>Bacillati</taxon>
        <taxon>Actinomycetota</taxon>
        <taxon>Actinomycetes</taxon>
        <taxon>Kitasatosporales</taxon>
        <taxon>Streptomycetaceae</taxon>
        <taxon>Streptomyces</taxon>
    </lineage>
</organism>
<dbReference type="EMBL" id="JZWV01000274">
    <property type="protein sequence ID" value="KJY34642.1"/>
    <property type="molecule type" value="Genomic_DNA"/>
</dbReference>
<dbReference type="PATRIC" id="fig|68223.7.peg.6219"/>
<keyword evidence="2" id="KW-1185">Reference proteome</keyword>
<evidence type="ECO:0000313" key="1">
    <source>
        <dbReference type="EMBL" id="KJY34642.1"/>
    </source>
</evidence>
<gene>
    <name evidence="1" type="ORF">VR44_11550</name>
</gene>
<name>A0A0F4JJX6_9ACTN</name>
<evidence type="ECO:0000313" key="2">
    <source>
        <dbReference type="Proteomes" id="UP000033551"/>
    </source>
</evidence>
<dbReference type="Proteomes" id="UP000033551">
    <property type="component" value="Unassembled WGS sequence"/>
</dbReference>
<comment type="caution">
    <text evidence="1">The sequence shown here is derived from an EMBL/GenBank/DDBJ whole genome shotgun (WGS) entry which is preliminary data.</text>
</comment>
<sequence length="81" mass="8705">MVFLDVQLSAPELSATVQALKELVERLPQTCDQAADVMDLLGSEDRMVMDTGRPPGAFVAGSVHESGFWPNFYGGTTLSDS</sequence>